<keyword evidence="3" id="KW-1185">Reference proteome</keyword>
<gene>
    <name evidence="2" type="ORF">BD626DRAFT_497297</name>
</gene>
<evidence type="ECO:0000313" key="3">
    <source>
        <dbReference type="Proteomes" id="UP000320762"/>
    </source>
</evidence>
<evidence type="ECO:0000256" key="1">
    <source>
        <dbReference type="SAM" id="MobiDB-lite"/>
    </source>
</evidence>
<accession>A0A550CE00</accession>
<feature type="region of interest" description="Disordered" evidence="1">
    <location>
        <begin position="1"/>
        <end position="108"/>
    </location>
</feature>
<feature type="compositionally biased region" description="Low complexity" evidence="1">
    <location>
        <begin position="25"/>
        <end position="41"/>
    </location>
</feature>
<proteinExistence type="predicted"/>
<name>A0A550CE00_9AGAR</name>
<organism evidence="2 3">
    <name type="scientific">Schizophyllum amplum</name>
    <dbReference type="NCBI Taxonomy" id="97359"/>
    <lineage>
        <taxon>Eukaryota</taxon>
        <taxon>Fungi</taxon>
        <taxon>Dikarya</taxon>
        <taxon>Basidiomycota</taxon>
        <taxon>Agaricomycotina</taxon>
        <taxon>Agaricomycetes</taxon>
        <taxon>Agaricomycetidae</taxon>
        <taxon>Agaricales</taxon>
        <taxon>Schizophyllaceae</taxon>
        <taxon>Schizophyllum</taxon>
    </lineage>
</organism>
<dbReference type="EMBL" id="VDMD01000011">
    <property type="protein sequence ID" value="TRM63007.1"/>
    <property type="molecule type" value="Genomic_DNA"/>
</dbReference>
<sequence length="182" mass="19487">MMKIGIRIDDTGREEREGGKGHPCATPIASHSSPATSSSIIRALLPSPTSLHLHASETPFKSAPSPCLSPPQATSHDAQPLQPKQNKPAEPGCHPQRSSAPRSECADTPAPSMPFPAIYSAVTPTKARVGSRSPAPFAALAYCYRFVLSTSRLLFQKSMVSASATDVLRRVYDLCYTCHSSR</sequence>
<feature type="compositionally biased region" description="Basic and acidic residues" evidence="1">
    <location>
        <begin position="1"/>
        <end position="20"/>
    </location>
</feature>
<evidence type="ECO:0000313" key="2">
    <source>
        <dbReference type="EMBL" id="TRM63007.1"/>
    </source>
</evidence>
<protein>
    <submittedName>
        <fullName evidence="2">Uncharacterized protein</fullName>
    </submittedName>
</protein>
<comment type="caution">
    <text evidence="2">The sequence shown here is derived from an EMBL/GenBank/DDBJ whole genome shotgun (WGS) entry which is preliminary data.</text>
</comment>
<dbReference type="Proteomes" id="UP000320762">
    <property type="component" value="Unassembled WGS sequence"/>
</dbReference>
<reference evidence="2 3" key="1">
    <citation type="journal article" date="2019" name="New Phytol.">
        <title>Comparative genomics reveals unique wood-decay strategies and fruiting body development in the Schizophyllaceae.</title>
        <authorList>
            <person name="Almasi E."/>
            <person name="Sahu N."/>
            <person name="Krizsan K."/>
            <person name="Balint B."/>
            <person name="Kovacs G.M."/>
            <person name="Kiss B."/>
            <person name="Cseklye J."/>
            <person name="Drula E."/>
            <person name="Henrissat B."/>
            <person name="Nagy I."/>
            <person name="Chovatia M."/>
            <person name="Adam C."/>
            <person name="LaButti K."/>
            <person name="Lipzen A."/>
            <person name="Riley R."/>
            <person name="Grigoriev I.V."/>
            <person name="Nagy L.G."/>
        </authorList>
    </citation>
    <scope>NUCLEOTIDE SEQUENCE [LARGE SCALE GENOMIC DNA]</scope>
    <source>
        <strain evidence="2 3">NL-1724</strain>
    </source>
</reference>
<dbReference type="AlphaFoldDB" id="A0A550CE00"/>
<feature type="compositionally biased region" description="Polar residues" evidence="1">
    <location>
        <begin position="71"/>
        <end position="85"/>
    </location>
</feature>